<dbReference type="WBParaSite" id="HDID_0000364001-mRNA-1">
    <property type="protein sequence ID" value="HDID_0000364001-mRNA-1"/>
    <property type="gene ID" value="HDID_0000364001"/>
</dbReference>
<dbReference type="InterPro" id="IPR028356">
    <property type="entry name" value="UDPglc_DH_euk"/>
</dbReference>
<dbReference type="Pfam" id="PF03721">
    <property type="entry name" value="UDPG_MGDP_dh_N"/>
    <property type="match status" value="1"/>
</dbReference>
<dbReference type="InterPro" id="IPR001732">
    <property type="entry name" value="UDP-Glc/GDP-Man_DH_N"/>
</dbReference>
<evidence type="ECO:0000313" key="5">
    <source>
        <dbReference type="WBParaSite" id="HDID_0000364001-mRNA-1"/>
    </source>
</evidence>
<evidence type="ECO:0000313" key="4">
    <source>
        <dbReference type="Proteomes" id="UP000274504"/>
    </source>
</evidence>
<dbReference type="PANTHER" id="PTHR11374:SF3">
    <property type="entry name" value="UDP-GLUCOSE 6-DEHYDROGENASE"/>
    <property type="match status" value="1"/>
</dbReference>
<name>A0A0R3SFL4_HYMDI</name>
<dbReference type="GO" id="GO:0051287">
    <property type="term" value="F:NAD binding"/>
    <property type="evidence" value="ECO:0007669"/>
    <property type="project" value="InterPro"/>
</dbReference>
<dbReference type="GO" id="GO:0006024">
    <property type="term" value="P:glycosaminoglycan biosynthetic process"/>
    <property type="evidence" value="ECO:0007669"/>
    <property type="project" value="TreeGrafter"/>
</dbReference>
<evidence type="ECO:0000313" key="3">
    <source>
        <dbReference type="EMBL" id="VDL36326.1"/>
    </source>
</evidence>
<proteinExistence type="predicted"/>
<dbReference type="EMBL" id="UYSG01001153">
    <property type="protein sequence ID" value="VDL36326.1"/>
    <property type="molecule type" value="Genomic_DNA"/>
</dbReference>
<feature type="domain" description="UDP-glucose/GDP-mannose dehydrogenase N-terminal" evidence="2">
    <location>
        <begin position="7"/>
        <end position="151"/>
    </location>
</feature>
<organism evidence="5">
    <name type="scientific">Hymenolepis diminuta</name>
    <name type="common">Rat tapeworm</name>
    <dbReference type="NCBI Taxonomy" id="6216"/>
    <lineage>
        <taxon>Eukaryota</taxon>
        <taxon>Metazoa</taxon>
        <taxon>Spiralia</taxon>
        <taxon>Lophotrochozoa</taxon>
        <taxon>Platyhelminthes</taxon>
        <taxon>Cestoda</taxon>
        <taxon>Eucestoda</taxon>
        <taxon>Cyclophyllidea</taxon>
        <taxon>Hymenolepididae</taxon>
        <taxon>Hymenolepis</taxon>
    </lineage>
</organism>
<dbReference type="STRING" id="6216.A0A0R3SFL4"/>
<dbReference type="PANTHER" id="PTHR11374">
    <property type="entry name" value="UDP-GLUCOSE DEHYDROGENASE/UDP-MANNAC DEHYDROGENASE"/>
    <property type="match status" value="1"/>
</dbReference>
<protein>
    <submittedName>
        <fullName evidence="5">UDPG_MGDP_dh_N domain-containing protein</fullName>
    </submittedName>
</protein>
<dbReference type="Proteomes" id="UP000274504">
    <property type="component" value="Unassembled WGS sequence"/>
</dbReference>
<dbReference type="Gene3D" id="3.40.50.720">
    <property type="entry name" value="NAD(P)-binding Rossmann-like Domain"/>
    <property type="match status" value="1"/>
</dbReference>
<sequence>MSSKNFKICGVGAGILGVPICSVIASKCPEFSVSVVDNNKIIIDQWNRGSEYPITEPGLENLLKECVGKNLIISSDMDAYLKDADIILICVNTPTKSLGFGRGRAADLGSIEEVARQIVSTCTSPAIVVVQSTVPIGATDLIASIFNANKKVSAPYICL</sequence>
<dbReference type="OrthoDB" id="5059218at2759"/>
<dbReference type="GO" id="GO:0005634">
    <property type="term" value="C:nucleus"/>
    <property type="evidence" value="ECO:0007669"/>
    <property type="project" value="TreeGrafter"/>
</dbReference>
<accession>A0A0R3SFL4</accession>
<dbReference type="SUPFAM" id="SSF51735">
    <property type="entry name" value="NAD(P)-binding Rossmann-fold domains"/>
    <property type="match status" value="1"/>
</dbReference>
<dbReference type="AlphaFoldDB" id="A0A0R3SFL4"/>
<evidence type="ECO:0000256" key="1">
    <source>
        <dbReference type="ARBA" id="ARBA00047473"/>
    </source>
</evidence>
<gene>
    <name evidence="3" type="ORF">HDID_LOCUS3638</name>
</gene>
<evidence type="ECO:0000259" key="2">
    <source>
        <dbReference type="Pfam" id="PF03721"/>
    </source>
</evidence>
<dbReference type="InterPro" id="IPR036291">
    <property type="entry name" value="NAD(P)-bd_dom_sf"/>
</dbReference>
<dbReference type="GO" id="GO:0003979">
    <property type="term" value="F:UDP-glucose 6-dehydrogenase activity"/>
    <property type="evidence" value="ECO:0007669"/>
    <property type="project" value="UniProtKB-EC"/>
</dbReference>
<reference evidence="3 4" key="2">
    <citation type="submission" date="2018-11" db="EMBL/GenBank/DDBJ databases">
        <authorList>
            <consortium name="Pathogen Informatics"/>
        </authorList>
    </citation>
    <scope>NUCLEOTIDE SEQUENCE [LARGE SCALE GENOMIC DNA]</scope>
</reference>
<comment type="catalytic activity">
    <reaction evidence="1">
        <text>UDP-alpha-D-glucose + 2 NAD(+) + H2O = UDP-alpha-D-glucuronate + 2 NADH + 3 H(+)</text>
        <dbReference type="Rhea" id="RHEA:23596"/>
        <dbReference type="ChEBI" id="CHEBI:15377"/>
        <dbReference type="ChEBI" id="CHEBI:15378"/>
        <dbReference type="ChEBI" id="CHEBI:57540"/>
        <dbReference type="ChEBI" id="CHEBI:57945"/>
        <dbReference type="ChEBI" id="CHEBI:58052"/>
        <dbReference type="ChEBI" id="CHEBI:58885"/>
        <dbReference type="EC" id="1.1.1.22"/>
    </reaction>
</comment>
<reference evidence="5" key="1">
    <citation type="submission" date="2017-02" db="UniProtKB">
        <authorList>
            <consortium name="WormBaseParasite"/>
        </authorList>
    </citation>
    <scope>IDENTIFICATION</scope>
</reference>